<accession>A0A176W8F8</accession>
<keyword evidence="5" id="KW-0677">Repeat</keyword>
<dbReference type="InterPro" id="IPR013581">
    <property type="entry name" value="PDR_assoc"/>
</dbReference>
<dbReference type="InterPro" id="IPR003439">
    <property type="entry name" value="ABC_transporter-like_ATP-bd"/>
</dbReference>
<evidence type="ECO:0000256" key="6">
    <source>
        <dbReference type="ARBA" id="ARBA00022741"/>
    </source>
</evidence>
<feature type="domain" description="ABC transporter" evidence="12">
    <location>
        <begin position="895"/>
        <end position="1146"/>
    </location>
</feature>
<comment type="similarity">
    <text evidence="2">Belongs to the ABC transporter superfamily. ABCG family. PDR (TC 3.A.1.205) subfamily.</text>
</comment>
<dbReference type="GO" id="GO:0140359">
    <property type="term" value="F:ABC-type transporter activity"/>
    <property type="evidence" value="ECO:0007669"/>
    <property type="project" value="InterPro"/>
</dbReference>
<evidence type="ECO:0000256" key="5">
    <source>
        <dbReference type="ARBA" id="ARBA00022737"/>
    </source>
</evidence>
<feature type="transmembrane region" description="Helical" evidence="11">
    <location>
        <begin position="668"/>
        <end position="685"/>
    </location>
</feature>
<dbReference type="PROSITE" id="PS50893">
    <property type="entry name" value="ABC_TRANSPORTER_2"/>
    <property type="match status" value="2"/>
</dbReference>
<comment type="caution">
    <text evidence="13">The sequence shown here is derived from an EMBL/GenBank/DDBJ whole genome shotgun (WGS) entry which is preliminary data.</text>
</comment>
<name>A0A176W8F8_MARPO</name>
<dbReference type="CDD" id="cd03233">
    <property type="entry name" value="ABCG_PDR_domain1"/>
    <property type="match status" value="1"/>
</dbReference>
<proteinExistence type="inferred from homology"/>
<dbReference type="Pfam" id="PF01061">
    <property type="entry name" value="ABC2_membrane"/>
    <property type="match status" value="2"/>
</dbReference>
<evidence type="ECO:0000256" key="9">
    <source>
        <dbReference type="ARBA" id="ARBA00023136"/>
    </source>
</evidence>
<feature type="transmembrane region" description="Helical" evidence="11">
    <location>
        <begin position="1271"/>
        <end position="1290"/>
    </location>
</feature>
<dbReference type="InterPro" id="IPR034003">
    <property type="entry name" value="ABCG_PDR_2"/>
</dbReference>
<evidence type="ECO:0000256" key="4">
    <source>
        <dbReference type="ARBA" id="ARBA00022692"/>
    </source>
</evidence>
<dbReference type="Proteomes" id="UP000077202">
    <property type="component" value="Unassembled WGS sequence"/>
</dbReference>
<evidence type="ECO:0000256" key="7">
    <source>
        <dbReference type="ARBA" id="ARBA00022840"/>
    </source>
</evidence>
<dbReference type="GO" id="GO:0005886">
    <property type="term" value="C:plasma membrane"/>
    <property type="evidence" value="ECO:0007669"/>
    <property type="project" value="UniProtKB-ARBA"/>
</dbReference>
<feature type="transmembrane region" description="Helical" evidence="11">
    <location>
        <begin position="619"/>
        <end position="637"/>
    </location>
</feature>
<evidence type="ECO:0000313" key="14">
    <source>
        <dbReference type="Proteomes" id="UP000077202"/>
    </source>
</evidence>
<keyword evidence="9 11" id="KW-0472">Membrane</keyword>
<feature type="domain" description="ABC transporter" evidence="12">
    <location>
        <begin position="179"/>
        <end position="452"/>
    </location>
</feature>
<dbReference type="PANTHER" id="PTHR19241">
    <property type="entry name" value="ATP-BINDING CASSETTE TRANSPORTER"/>
    <property type="match status" value="1"/>
</dbReference>
<feature type="region of interest" description="Disordered" evidence="10">
    <location>
        <begin position="821"/>
        <end position="867"/>
    </location>
</feature>
<evidence type="ECO:0000256" key="10">
    <source>
        <dbReference type="SAM" id="MobiDB-lite"/>
    </source>
</evidence>
<dbReference type="GO" id="GO:0016887">
    <property type="term" value="F:ATP hydrolysis activity"/>
    <property type="evidence" value="ECO:0007669"/>
    <property type="project" value="InterPro"/>
</dbReference>
<dbReference type="SUPFAM" id="SSF52540">
    <property type="entry name" value="P-loop containing nucleoside triphosphate hydrolases"/>
    <property type="match status" value="2"/>
</dbReference>
<evidence type="ECO:0000256" key="2">
    <source>
        <dbReference type="ARBA" id="ARBA00006012"/>
    </source>
</evidence>
<keyword evidence="4 11" id="KW-0812">Transmembrane</keyword>
<evidence type="ECO:0000256" key="3">
    <source>
        <dbReference type="ARBA" id="ARBA00022448"/>
    </source>
</evidence>
<feature type="transmembrane region" description="Helical" evidence="11">
    <location>
        <begin position="1359"/>
        <end position="1378"/>
    </location>
</feature>
<dbReference type="Pfam" id="PF08370">
    <property type="entry name" value="PDR_assoc"/>
    <property type="match status" value="1"/>
</dbReference>
<keyword evidence="14" id="KW-1185">Reference proteome</keyword>
<evidence type="ECO:0000259" key="12">
    <source>
        <dbReference type="PROSITE" id="PS50893"/>
    </source>
</evidence>
<dbReference type="InterPro" id="IPR003593">
    <property type="entry name" value="AAA+_ATPase"/>
</dbReference>
<feature type="transmembrane region" description="Helical" evidence="11">
    <location>
        <begin position="1468"/>
        <end position="1491"/>
    </location>
</feature>
<dbReference type="Pfam" id="PF00005">
    <property type="entry name" value="ABC_tran"/>
    <property type="match status" value="2"/>
</dbReference>
<dbReference type="SMART" id="SM00382">
    <property type="entry name" value="AAA"/>
    <property type="match status" value="2"/>
</dbReference>
<evidence type="ECO:0000256" key="11">
    <source>
        <dbReference type="SAM" id="Phobius"/>
    </source>
</evidence>
<feature type="transmembrane region" description="Helical" evidence="11">
    <location>
        <begin position="548"/>
        <end position="569"/>
    </location>
</feature>
<organism evidence="13 14">
    <name type="scientific">Marchantia polymorpha subsp. ruderalis</name>
    <dbReference type="NCBI Taxonomy" id="1480154"/>
    <lineage>
        <taxon>Eukaryota</taxon>
        <taxon>Viridiplantae</taxon>
        <taxon>Streptophyta</taxon>
        <taxon>Embryophyta</taxon>
        <taxon>Marchantiophyta</taxon>
        <taxon>Marchantiopsida</taxon>
        <taxon>Marchantiidae</taxon>
        <taxon>Marchantiales</taxon>
        <taxon>Marchantiaceae</taxon>
        <taxon>Marchantia</taxon>
    </lineage>
</organism>
<keyword evidence="6" id="KW-0547">Nucleotide-binding</keyword>
<dbReference type="GO" id="GO:0005524">
    <property type="term" value="F:ATP binding"/>
    <property type="evidence" value="ECO:0007669"/>
    <property type="project" value="UniProtKB-KW"/>
</dbReference>
<reference evidence="13" key="1">
    <citation type="submission" date="2016-03" db="EMBL/GenBank/DDBJ databases">
        <title>Mechanisms controlling the formation of the plant cell surface in tip-growing cells are functionally conserved among land plants.</title>
        <authorList>
            <person name="Honkanen S."/>
            <person name="Jones V.A."/>
            <person name="Morieri G."/>
            <person name="Champion C."/>
            <person name="Hetherington A.J."/>
            <person name="Kelly S."/>
            <person name="Saint-Marcoux D."/>
            <person name="Proust H."/>
            <person name="Prescott H."/>
            <person name="Dolan L."/>
        </authorList>
    </citation>
    <scope>NUCLEOTIDE SEQUENCE [LARGE SCALE GENOMIC DNA]</scope>
    <source>
        <tissue evidence="13">Whole gametophyte</tissue>
    </source>
</reference>
<dbReference type="InterPro" id="IPR029481">
    <property type="entry name" value="ABC_trans_N"/>
</dbReference>
<dbReference type="FunFam" id="3.40.50.300:FF:000179">
    <property type="entry name" value="ABC transporter G family member 34"/>
    <property type="match status" value="1"/>
</dbReference>
<feature type="transmembrane region" description="Helical" evidence="11">
    <location>
        <begin position="691"/>
        <end position="713"/>
    </location>
</feature>
<dbReference type="InterPro" id="IPR043926">
    <property type="entry name" value="ABCG_dom"/>
</dbReference>
<evidence type="ECO:0000256" key="8">
    <source>
        <dbReference type="ARBA" id="ARBA00022989"/>
    </source>
</evidence>
<feature type="transmembrane region" description="Helical" evidence="11">
    <location>
        <begin position="1412"/>
        <end position="1434"/>
    </location>
</feature>
<dbReference type="InterPro" id="IPR013525">
    <property type="entry name" value="ABC2_TM"/>
</dbReference>
<dbReference type="Gene3D" id="3.40.50.300">
    <property type="entry name" value="P-loop containing nucleotide triphosphate hydrolases"/>
    <property type="match status" value="2"/>
</dbReference>
<protein>
    <recommendedName>
        <fullName evidence="12">ABC transporter domain-containing protein</fullName>
    </recommendedName>
</protein>
<dbReference type="EMBL" id="LVLJ01001475">
    <property type="protein sequence ID" value="OAE29294.1"/>
    <property type="molecule type" value="Genomic_DNA"/>
</dbReference>
<keyword evidence="8 11" id="KW-1133">Transmembrane helix</keyword>
<dbReference type="InterPro" id="IPR034001">
    <property type="entry name" value="ABCG_PDR_1"/>
</dbReference>
<feature type="transmembrane region" description="Helical" evidence="11">
    <location>
        <begin position="774"/>
        <end position="797"/>
    </location>
</feature>
<feature type="compositionally biased region" description="Low complexity" evidence="10">
    <location>
        <begin position="825"/>
        <end position="836"/>
    </location>
</feature>
<feature type="transmembrane region" description="Helical" evidence="11">
    <location>
        <begin position="1240"/>
        <end position="1259"/>
    </location>
</feature>
<dbReference type="InterPro" id="IPR027417">
    <property type="entry name" value="P-loop_NTPase"/>
</dbReference>
<keyword evidence="7" id="KW-0067">ATP-binding</keyword>
<evidence type="ECO:0000256" key="1">
    <source>
        <dbReference type="ARBA" id="ARBA00004141"/>
    </source>
</evidence>
<evidence type="ECO:0000313" key="13">
    <source>
        <dbReference type="EMBL" id="OAE29294.1"/>
    </source>
</evidence>
<dbReference type="CDD" id="cd03232">
    <property type="entry name" value="ABCG_PDR_domain2"/>
    <property type="match status" value="1"/>
</dbReference>
<dbReference type="Pfam" id="PF14510">
    <property type="entry name" value="ABC_trans_N"/>
    <property type="match status" value="1"/>
</dbReference>
<dbReference type="Pfam" id="PF19055">
    <property type="entry name" value="ABC2_membrane_7"/>
    <property type="match status" value="1"/>
</dbReference>
<feature type="transmembrane region" description="Helical" evidence="11">
    <location>
        <begin position="1384"/>
        <end position="1405"/>
    </location>
</feature>
<keyword evidence="3" id="KW-0813">Transport</keyword>
<dbReference type="FunFam" id="3.40.50.300:FF:000059">
    <property type="entry name" value="ABC transporter G family member 40"/>
    <property type="match status" value="1"/>
</dbReference>
<sequence length="1499" mass="167457">MASTSADSEAGGAKAMMRSVSTGLQELGARVTQTIERYVSVGTGAGAMAAHSTRSAEDDEEALMWATLEKLPTYDRLRKTVLCDLKGSRRRLDTVDVRSLKQQDREAAIDNIIGSDAPADNEKFLSKLRERLEKVGIELPRVEIRFENLHITAQCYVGSRALPTLWNAALNFTEGLLNSVVPGILRNNKTTITILDDVSGIIKPGRMTLLLGPPTCGKSTLLLSLANRLDSNLKVMGKVSYNGHEFHEFVAQKTSVYVSQMDLHQGELTVRETLDFSARCQGIGARFDLLEELCKRERELGIRPDPDVDFYMKATAVEGKGRNFSTDYTLKILGLDVCADTVVGDAMRRGISGGQKKRVTTGELIVGPSRVLLMDQISDGLDSSTTFQIIQCLGQLAHYMDYTIVISLLQPAPETYDLFDDILLLSEGQICYHGPRIEATSFFETMGFACPSRKAVPDFLQELTSIKDQEQYWADKSKPYRYITVKEMAAAFKSYHVGTNMTSNLNIPFDKSTSHKAALAFDSQSLSKRQIFKTVVQREVLMARRNSLVFFFRLWQIIFIGLVGMGMFIRPRMHRHDLQNAQLFNAAQFFGLTNTLFNGYADLALMVARLPVFFKQRELYFFPGWSFALSFFVLGVPVTFLEVPAWVALTYYPIGYAPFIGRFFKHTLLLLILHSMAGSLFRFVAGVCRSMVISNSGGSAVLLIIFTMGGLLVPRKPIKSWWIWGYWITPLSYANNGISVNEFMAHQWKKPVAGSNRWLGIEFLHDVSLFAHGYWYWISAAALVGFVVFFNVGFGFATTFMKPLGRLQAVVPAKALAGKEASKNGTTLPTTGSSGPAVPTPAALDRDRSTSSAAAPSRQSPMNLEPLTARRSEVVTARPPAARHGMILPFQPYSMSFKDLNYFVDMPPAMRSETSGDKLQLLHNITGAFRPGVLTALVGVTGAGKTTLMDVLAGRKTGGYIEGDLRISGFPKNQESFARIAGYCEQTDIHSSQVTVEESLIYSAWLRLPDEVTNEQRTAFVDEVMQLVELTELKGALVGIPGQSGLSTEQRKRLTIGVELVANPSIIFMDEPTSGLDARAAAIVMRTVRNTVDTGRTVVCTIHQPSIEIFEAFDELLLMKRGGRLIYAGHLGKMSRDLIEYFETTVPDVPKYKSGMNPATWMLEISNNATEKKLDVDFAEVYMKSYLYEKNKAIVDELSSPAPGAKDLEFSTKYSRGWKAQFTACLWKQNLTYWRSPDYVNVRFIFTLIAALLMGTVFWRMGHRRRDQLSIYSVMGSFYASILFIGVTNAQTVQPLIASERLAFYRERAAGMYSAYPYAIAQILNEVPYSLLQATLYTCIVYPMIYLEWTASKFFWQIYFLYFVYLTFTYYGMMAVSVTPNPEVASILGSAFYQIFNLFSGFLIPKPKIPPYFIWIYWICPTAYALYGLVVSQYGDLHGDDHLMTTLDGSKVSVAYFTEHHFGFKHGFIGGVAGLASIYPLVFAVIFVICISKLSFQHR</sequence>
<feature type="compositionally biased region" description="Polar residues" evidence="10">
    <location>
        <begin position="850"/>
        <end position="862"/>
    </location>
</feature>
<gene>
    <name evidence="13" type="ORF">AXG93_3102s1200</name>
</gene>
<comment type="subcellular location">
    <subcellularLocation>
        <location evidence="1">Membrane</location>
        <topology evidence="1">Multi-pass membrane protein</topology>
    </subcellularLocation>
</comment>